<dbReference type="EMBL" id="JACEFO010001753">
    <property type="protein sequence ID" value="KAF8711287.1"/>
    <property type="molecule type" value="Genomic_DNA"/>
</dbReference>
<dbReference type="AlphaFoldDB" id="A0A835C252"/>
<protein>
    <submittedName>
        <fullName evidence="2">Uncharacterized protein</fullName>
    </submittedName>
</protein>
<reference evidence="2" key="1">
    <citation type="submission" date="2020-07" db="EMBL/GenBank/DDBJ databases">
        <title>Genome sequence and genetic diversity analysis of an under-domesticated orphan crop, white fonio (Digitaria exilis).</title>
        <authorList>
            <person name="Bennetzen J.L."/>
            <person name="Chen S."/>
            <person name="Ma X."/>
            <person name="Wang X."/>
            <person name="Yssel A.E.J."/>
            <person name="Chaluvadi S.R."/>
            <person name="Johnson M."/>
            <person name="Gangashetty P."/>
            <person name="Hamidou F."/>
            <person name="Sanogo M.D."/>
            <person name="Zwaenepoel A."/>
            <person name="Wallace J."/>
            <person name="Van De Peer Y."/>
            <person name="Van Deynze A."/>
        </authorList>
    </citation>
    <scope>NUCLEOTIDE SEQUENCE</scope>
    <source>
        <tissue evidence="2">Leaves</tissue>
    </source>
</reference>
<name>A0A835C252_9POAL</name>
<keyword evidence="1" id="KW-0732">Signal</keyword>
<dbReference type="OrthoDB" id="672557at2759"/>
<feature type="chain" id="PRO_5032453208" evidence="1">
    <location>
        <begin position="25"/>
        <end position="155"/>
    </location>
</feature>
<evidence type="ECO:0000256" key="1">
    <source>
        <dbReference type="SAM" id="SignalP"/>
    </source>
</evidence>
<feature type="signal peptide" evidence="1">
    <location>
        <begin position="1"/>
        <end position="24"/>
    </location>
</feature>
<evidence type="ECO:0000313" key="3">
    <source>
        <dbReference type="Proteomes" id="UP000636709"/>
    </source>
</evidence>
<keyword evidence="3" id="KW-1185">Reference proteome</keyword>
<accession>A0A835C252</accession>
<dbReference type="Proteomes" id="UP000636709">
    <property type="component" value="Unassembled WGS sequence"/>
</dbReference>
<organism evidence="2 3">
    <name type="scientific">Digitaria exilis</name>
    <dbReference type="NCBI Taxonomy" id="1010633"/>
    <lineage>
        <taxon>Eukaryota</taxon>
        <taxon>Viridiplantae</taxon>
        <taxon>Streptophyta</taxon>
        <taxon>Embryophyta</taxon>
        <taxon>Tracheophyta</taxon>
        <taxon>Spermatophyta</taxon>
        <taxon>Magnoliopsida</taxon>
        <taxon>Liliopsida</taxon>
        <taxon>Poales</taxon>
        <taxon>Poaceae</taxon>
        <taxon>PACMAD clade</taxon>
        <taxon>Panicoideae</taxon>
        <taxon>Panicodae</taxon>
        <taxon>Paniceae</taxon>
        <taxon>Anthephorinae</taxon>
        <taxon>Digitaria</taxon>
    </lineage>
</organism>
<gene>
    <name evidence="2" type="ORF">HU200_029308</name>
</gene>
<comment type="caution">
    <text evidence="2">The sequence shown here is derived from an EMBL/GenBank/DDBJ whole genome shotgun (WGS) entry which is preliminary data.</text>
</comment>
<proteinExistence type="predicted"/>
<evidence type="ECO:0000313" key="2">
    <source>
        <dbReference type="EMBL" id="KAF8711287.1"/>
    </source>
</evidence>
<sequence length="155" mass="17748">MLHRDKAALLLIACAIIFAHPAIGGKRKRCTDEDKNNVLTHCHDYARYGSGIYPHKISPCCVVVREVPGRDMECIIDLLTTVEKNIYDVHSIREYHRICDDTPAPSWWERIRTTLFRTRITSSCTVGNTLGMALQYLHTETVTVAWQCERCRATK</sequence>